<dbReference type="PROSITE" id="PS50943">
    <property type="entry name" value="HTH_CROC1"/>
    <property type="match status" value="1"/>
</dbReference>
<keyword evidence="1" id="KW-0238">DNA-binding</keyword>
<feature type="domain" description="HTH cro/C1-type" evidence="2">
    <location>
        <begin position="5"/>
        <end position="59"/>
    </location>
</feature>
<dbReference type="SUPFAM" id="SSF47413">
    <property type="entry name" value="lambda repressor-like DNA-binding domains"/>
    <property type="match status" value="1"/>
</dbReference>
<dbReference type="GO" id="GO:0003677">
    <property type="term" value="F:DNA binding"/>
    <property type="evidence" value="ECO:0007669"/>
    <property type="project" value="UniProtKB-KW"/>
</dbReference>
<dbReference type="InterPro" id="IPR010982">
    <property type="entry name" value="Lambda_DNA-bd_dom_sf"/>
</dbReference>
<evidence type="ECO:0000256" key="1">
    <source>
        <dbReference type="ARBA" id="ARBA00023125"/>
    </source>
</evidence>
<evidence type="ECO:0000313" key="4">
    <source>
        <dbReference type="Proteomes" id="UP000184038"/>
    </source>
</evidence>
<sequence length="138" mass="15593">MYSIFEQLLLKYGVSAYKVAKDTGITQASLSKWKAGRTNPSSETLQKIANYFGVTVDYLMTGIENGKKKSELTPKDERDISKKLIDTLNQLESQDGLMFDGEAMDEETKELLKISLESAIRTAKIKAKKKFTPKKYLK</sequence>
<dbReference type="PANTHER" id="PTHR46558:SF11">
    <property type="entry name" value="HTH-TYPE TRANSCRIPTIONAL REGULATOR XRE"/>
    <property type="match status" value="1"/>
</dbReference>
<evidence type="ECO:0000259" key="2">
    <source>
        <dbReference type="PROSITE" id="PS50943"/>
    </source>
</evidence>
<organism evidence="3 4">
    <name type="scientific">Anaerosporobacter mobilis DSM 15930</name>
    <dbReference type="NCBI Taxonomy" id="1120996"/>
    <lineage>
        <taxon>Bacteria</taxon>
        <taxon>Bacillati</taxon>
        <taxon>Bacillota</taxon>
        <taxon>Clostridia</taxon>
        <taxon>Lachnospirales</taxon>
        <taxon>Lachnospiraceae</taxon>
        <taxon>Anaerosporobacter</taxon>
    </lineage>
</organism>
<dbReference type="STRING" id="1120996.SAMN02746066_04512"/>
<dbReference type="OrthoDB" id="9805654at2"/>
<accession>A0A1M7NHZ7</accession>
<gene>
    <name evidence="3" type="ORF">SAMN02746066_04512</name>
</gene>
<dbReference type="Gene3D" id="1.10.260.40">
    <property type="entry name" value="lambda repressor-like DNA-binding domains"/>
    <property type="match status" value="1"/>
</dbReference>
<reference evidence="3 4" key="1">
    <citation type="submission" date="2016-11" db="EMBL/GenBank/DDBJ databases">
        <authorList>
            <person name="Jaros S."/>
            <person name="Januszkiewicz K."/>
            <person name="Wedrychowicz H."/>
        </authorList>
    </citation>
    <scope>NUCLEOTIDE SEQUENCE [LARGE SCALE GENOMIC DNA]</scope>
    <source>
        <strain evidence="3 4">DSM 15930</strain>
    </source>
</reference>
<dbReference type="SMART" id="SM00530">
    <property type="entry name" value="HTH_XRE"/>
    <property type="match status" value="1"/>
</dbReference>
<protein>
    <submittedName>
        <fullName evidence="3">Helix-turn-helix</fullName>
    </submittedName>
</protein>
<keyword evidence="4" id="KW-1185">Reference proteome</keyword>
<dbReference type="RefSeq" id="WP_073291701.1">
    <property type="nucleotide sequence ID" value="NZ_FRCP01000029.1"/>
</dbReference>
<dbReference type="AlphaFoldDB" id="A0A1M7NHZ7"/>
<evidence type="ECO:0000313" key="3">
    <source>
        <dbReference type="EMBL" id="SHN03379.1"/>
    </source>
</evidence>
<name>A0A1M7NHZ7_9FIRM</name>
<proteinExistence type="predicted"/>
<dbReference type="InterPro" id="IPR001387">
    <property type="entry name" value="Cro/C1-type_HTH"/>
</dbReference>
<dbReference type="Pfam" id="PF01381">
    <property type="entry name" value="HTH_3"/>
    <property type="match status" value="1"/>
</dbReference>
<dbReference type="EMBL" id="FRCP01000029">
    <property type="protein sequence ID" value="SHN03379.1"/>
    <property type="molecule type" value="Genomic_DNA"/>
</dbReference>
<dbReference type="Proteomes" id="UP000184038">
    <property type="component" value="Unassembled WGS sequence"/>
</dbReference>
<dbReference type="CDD" id="cd00093">
    <property type="entry name" value="HTH_XRE"/>
    <property type="match status" value="1"/>
</dbReference>
<dbReference type="PANTHER" id="PTHR46558">
    <property type="entry name" value="TRACRIPTIONAL REGULATORY PROTEIN-RELATED-RELATED"/>
    <property type="match status" value="1"/>
</dbReference>